<evidence type="ECO:0000313" key="4">
    <source>
        <dbReference type="Proteomes" id="UP000178046"/>
    </source>
</evidence>
<comment type="caution">
    <text evidence="3">The sequence shown here is derived from an EMBL/GenBank/DDBJ whole genome shotgun (WGS) entry which is preliminary data.</text>
</comment>
<evidence type="ECO:0000256" key="2">
    <source>
        <dbReference type="SAM" id="Phobius"/>
    </source>
</evidence>
<organism evidence="3 4">
    <name type="scientific">Candidatus Giovannonibacteria bacterium RIFCSPLOWO2_01_FULL_44_16</name>
    <dbReference type="NCBI Taxonomy" id="1798348"/>
    <lineage>
        <taxon>Bacteria</taxon>
        <taxon>Candidatus Giovannoniibacteriota</taxon>
    </lineage>
</organism>
<evidence type="ECO:0008006" key="5">
    <source>
        <dbReference type="Google" id="ProtNLM"/>
    </source>
</evidence>
<reference evidence="3 4" key="1">
    <citation type="journal article" date="2016" name="Nat. Commun.">
        <title>Thousands of microbial genomes shed light on interconnected biogeochemical processes in an aquifer system.</title>
        <authorList>
            <person name="Anantharaman K."/>
            <person name="Brown C.T."/>
            <person name="Hug L.A."/>
            <person name="Sharon I."/>
            <person name="Castelle C.J."/>
            <person name="Probst A.J."/>
            <person name="Thomas B.C."/>
            <person name="Singh A."/>
            <person name="Wilkins M.J."/>
            <person name="Karaoz U."/>
            <person name="Brodie E.L."/>
            <person name="Williams K.H."/>
            <person name="Hubbard S.S."/>
            <person name="Banfield J.F."/>
        </authorList>
    </citation>
    <scope>NUCLEOTIDE SEQUENCE [LARGE SCALE GENOMIC DNA]</scope>
</reference>
<keyword evidence="2" id="KW-0472">Membrane</keyword>
<dbReference type="AlphaFoldDB" id="A0A1F5X4P8"/>
<evidence type="ECO:0000256" key="1">
    <source>
        <dbReference type="SAM" id="MobiDB-lite"/>
    </source>
</evidence>
<gene>
    <name evidence="3" type="ORF">A2924_01480</name>
</gene>
<feature type="region of interest" description="Disordered" evidence="1">
    <location>
        <begin position="71"/>
        <end position="93"/>
    </location>
</feature>
<sequence>MLAILGIPVLFVAYMVVCFFWGIAPKQRTFENLVVMVISGGVIGFLLGLVALLFVESIQRAGRVAEIKRQNAAKKKRDAEREAAKQGGTSVAR</sequence>
<feature type="transmembrane region" description="Helical" evidence="2">
    <location>
        <begin position="6"/>
        <end position="24"/>
    </location>
</feature>
<protein>
    <recommendedName>
        <fullName evidence="5">Lipopolysaccharide assembly protein A domain-containing protein</fullName>
    </recommendedName>
</protein>
<name>A0A1F5X4P8_9BACT</name>
<accession>A0A1F5X4P8</accession>
<dbReference type="EMBL" id="MFIA01000012">
    <property type="protein sequence ID" value="OGF82859.1"/>
    <property type="molecule type" value="Genomic_DNA"/>
</dbReference>
<keyword evidence="2" id="KW-1133">Transmembrane helix</keyword>
<proteinExistence type="predicted"/>
<dbReference type="Proteomes" id="UP000178046">
    <property type="component" value="Unassembled WGS sequence"/>
</dbReference>
<evidence type="ECO:0000313" key="3">
    <source>
        <dbReference type="EMBL" id="OGF82859.1"/>
    </source>
</evidence>
<feature type="transmembrane region" description="Helical" evidence="2">
    <location>
        <begin position="33"/>
        <end position="55"/>
    </location>
</feature>
<keyword evidence="2" id="KW-0812">Transmembrane</keyword>